<sequence length="127" mass="13722">MSGPLRWAEKKKLRQIRADQAREESLNFRARFADVSTARANDRTATSKAPQDTNEAPGCALIGTPAQHVALPGGASRSMPLMEAALLEDLDCPDSNLKLLQAHKAAQTRVESKPAAHMSRSAAFAKK</sequence>
<dbReference type="AlphaFoldDB" id="A0AAE0F4P9"/>
<dbReference type="EMBL" id="LGRX02026148">
    <property type="protein sequence ID" value="KAK3251272.1"/>
    <property type="molecule type" value="Genomic_DNA"/>
</dbReference>
<feature type="compositionally biased region" description="Polar residues" evidence="1">
    <location>
        <begin position="43"/>
        <end position="54"/>
    </location>
</feature>
<evidence type="ECO:0000256" key="1">
    <source>
        <dbReference type="SAM" id="MobiDB-lite"/>
    </source>
</evidence>
<dbReference type="Proteomes" id="UP001190700">
    <property type="component" value="Unassembled WGS sequence"/>
</dbReference>
<organism evidence="2 3">
    <name type="scientific">Cymbomonas tetramitiformis</name>
    <dbReference type="NCBI Taxonomy" id="36881"/>
    <lineage>
        <taxon>Eukaryota</taxon>
        <taxon>Viridiplantae</taxon>
        <taxon>Chlorophyta</taxon>
        <taxon>Pyramimonadophyceae</taxon>
        <taxon>Pyramimonadales</taxon>
        <taxon>Pyramimonadaceae</taxon>
        <taxon>Cymbomonas</taxon>
    </lineage>
</organism>
<evidence type="ECO:0000313" key="2">
    <source>
        <dbReference type="EMBL" id="KAK3251272.1"/>
    </source>
</evidence>
<comment type="caution">
    <text evidence="2">The sequence shown here is derived from an EMBL/GenBank/DDBJ whole genome shotgun (WGS) entry which is preliminary data.</text>
</comment>
<proteinExistence type="predicted"/>
<gene>
    <name evidence="2" type="ORF">CYMTET_39386</name>
</gene>
<protein>
    <submittedName>
        <fullName evidence="2">Uncharacterized protein</fullName>
    </submittedName>
</protein>
<reference evidence="2 3" key="1">
    <citation type="journal article" date="2015" name="Genome Biol. Evol.">
        <title>Comparative Genomics of a Bacterivorous Green Alga Reveals Evolutionary Causalities and Consequences of Phago-Mixotrophic Mode of Nutrition.</title>
        <authorList>
            <person name="Burns J.A."/>
            <person name="Paasch A."/>
            <person name="Narechania A."/>
            <person name="Kim E."/>
        </authorList>
    </citation>
    <scope>NUCLEOTIDE SEQUENCE [LARGE SCALE GENOMIC DNA]</scope>
    <source>
        <strain evidence="2 3">PLY_AMNH</strain>
    </source>
</reference>
<feature type="region of interest" description="Disordered" evidence="1">
    <location>
        <begin position="37"/>
        <end position="56"/>
    </location>
</feature>
<keyword evidence="3" id="KW-1185">Reference proteome</keyword>
<accession>A0AAE0F4P9</accession>
<evidence type="ECO:0000313" key="3">
    <source>
        <dbReference type="Proteomes" id="UP001190700"/>
    </source>
</evidence>
<name>A0AAE0F4P9_9CHLO</name>
<feature type="region of interest" description="Disordered" evidence="1">
    <location>
        <begin position="108"/>
        <end position="127"/>
    </location>
</feature>
<feature type="non-terminal residue" evidence="2">
    <location>
        <position position="127"/>
    </location>
</feature>